<reference evidence="1 2" key="1">
    <citation type="journal article" date="2021" name="Astrobiology">
        <title>Bacterial Cellulose Retains Robustness but Its Synthesis Declines After Exposure to a Mars-Like Environment Simulated Outside the International Space Station.</title>
        <authorList>
            <person name="Orlovska I."/>
            <person name="Podolich O."/>
            <person name="Kukharenko O."/>
            <person name="Zaets I."/>
            <person name="Reva O."/>
            <person name="Khirunenko L."/>
            <person name="Zmejkoski D."/>
            <person name="Rogalsky S."/>
            <person name="Barh D."/>
            <person name="Tiwari S."/>
            <person name="Kumavath R."/>
            <person name="Goes-Neto A."/>
            <person name="Azevedo V."/>
            <person name="Brenig B."/>
            <person name="Ghosh P."/>
            <person name="de Vera J.P."/>
            <person name="Kozyrovska N."/>
        </authorList>
    </citation>
    <scope>NUCLEOTIDE SEQUENCE [LARGE SCALE GENOMIC DNA]</scope>
    <source>
        <strain evidence="1 2">IMBG 311</strain>
    </source>
</reference>
<dbReference type="RefSeq" id="WP_214165691.1">
    <property type="nucleotide sequence ID" value="NZ_JABLUU010000008.1"/>
</dbReference>
<evidence type="ECO:0000313" key="2">
    <source>
        <dbReference type="Proteomes" id="UP001519538"/>
    </source>
</evidence>
<evidence type="ECO:0000313" key="1">
    <source>
        <dbReference type="EMBL" id="MBT0675507.1"/>
    </source>
</evidence>
<dbReference type="GeneID" id="79187863"/>
<name>A0ABS5SMQ0_9PROT</name>
<comment type="caution">
    <text evidence="1">The sequence shown here is derived from an EMBL/GenBank/DDBJ whole genome shotgun (WGS) entry which is preliminary data.</text>
</comment>
<dbReference type="Proteomes" id="UP001519538">
    <property type="component" value="Unassembled WGS sequence"/>
</dbReference>
<organism evidence="1 2">
    <name type="scientific">Komagataeibacter oboediens</name>
    <dbReference type="NCBI Taxonomy" id="65958"/>
    <lineage>
        <taxon>Bacteria</taxon>
        <taxon>Pseudomonadati</taxon>
        <taxon>Pseudomonadota</taxon>
        <taxon>Alphaproteobacteria</taxon>
        <taxon>Acetobacterales</taxon>
        <taxon>Acetobacteraceae</taxon>
        <taxon>Komagataeibacter</taxon>
    </lineage>
</organism>
<keyword evidence="2" id="KW-1185">Reference proteome</keyword>
<protein>
    <submittedName>
        <fullName evidence="1">Uncharacterized protein</fullName>
    </submittedName>
</protein>
<gene>
    <name evidence="1" type="ORF">HNO79_08965</name>
</gene>
<accession>A0ABS5SMQ0</accession>
<sequence>MKIAAVFDVPVKTIFVNHAIQTRGIAAATGEGRMNRRQEGHFGHRWMVQL</sequence>
<dbReference type="EMBL" id="JABLUU010000008">
    <property type="protein sequence ID" value="MBT0675507.1"/>
    <property type="molecule type" value="Genomic_DNA"/>
</dbReference>
<proteinExistence type="predicted"/>